<dbReference type="EMBL" id="BPWL01000009">
    <property type="protein sequence ID" value="GJJ13752.1"/>
    <property type="molecule type" value="Genomic_DNA"/>
</dbReference>
<gene>
    <name evidence="2" type="ORF">Clacol_008008</name>
</gene>
<organism evidence="2 3">
    <name type="scientific">Clathrus columnatus</name>
    <dbReference type="NCBI Taxonomy" id="1419009"/>
    <lineage>
        <taxon>Eukaryota</taxon>
        <taxon>Fungi</taxon>
        <taxon>Dikarya</taxon>
        <taxon>Basidiomycota</taxon>
        <taxon>Agaricomycotina</taxon>
        <taxon>Agaricomycetes</taxon>
        <taxon>Phallomycetidae</taxon>
        <taxon>Phallales</taxon>
        <taxon>Clathraceae</taxon>
        <taxon>Clathrus</taxon>
    </lineage>
</organism>
<evidence type="ECO:0000256" key="1">
    <source>
        <dbReference type="SAM" id="Phobius"/>
    </source>
</evidence>
<accession>A0AAV5AJ88</accession>
<feature type="transmembrane region" description="Helical" evidence="1">
    <location>
        <begin position="68"/>
        <end position="89"/>
    </location>
</feature>
<feature type="transmembrane region" description="Helical" evidence="1">
    <location>
        <begin position="40"/>
        <end position="62"/>
    </location>
</feature>
<keyword evidence="1" id="KW-0812">Transmembrane</keyword>
<comment type="caution">
    <text evidence="2">The sequence shown here is derived from an EMBL/GenBank/DDBJ whole genome shotgun (WGS) entry which is preliminary data.</text>
</comment>
<keyword evidence="1" id="KW-1133">Transmembrane helix</keyword>
<sequence length="278" mass="30847">MNNGTVSSFSSQTIIFEEYLDVGLISLRTYALCQGYRQMITALSVTSLTALAAEIYASYGVVSAIENIATILFDALAFITVIHQVWGLWRLKKALGMQGNGDFVMLILRQGINLAFLIENLDEVIVISNIGSVNGEEGPTKKAPHRTVNGYGRKIYGFLRLGPSPIGTDTVRKRLLLETKETEGLAVIRYGPLEAVLDRKKYGREAVSTALRHFMNIRGGSKLKSEPHRDIIYLRRDTYFVAPAVRCCFLRLGEPGGFGMDGMFTLPDMLVEMLKKKA</sequence>
<keyword evidence="3" id="KW-1185">Reference proteome</keyword>
<evidence type="ECO:0000313" key="3">
    <source>
        <dbReference type="Proteomes" id="UP001050691"/>
    </source>
</evidence>
<evidence type="ECO:0000313" key="2">
    <source>
        <dbReference type="EMBL" id="GJJ13752.1"/>
    </source>
</evidence>
<protein>
    <submittedName>
        <fullName evidence="2">Uncharacterized protein</fullName>
    </submittedName>
</protein>
<dbReference type="Proteomes" id="UP001050691">
    <property type="component" value="Unassembled WGS sequence"/>
</dbReference>
<name>A0AAV5AJ88_9AGAM</name>
<dbReference type="AlphaFoldDB" id="A0AAV5AJ88"/>
<reference evidence="2" key="1">
    <citation type="submission" date="2021-10" db="EMBL/GenBank/DDBJ databases">
        <title>De novo Genome Assembly of Clathrus columnatus (Basidiomycota, Fungi) Using Illumina and Nanopore Sequence Data.</title>
        <authorList>
            <person name="Ogiso-Tanaka E."/>
            <person name="Itagaki H."/>
            <person name="Hosoya T."/>
            <person name="Hosaka K."/>
        </authorList>
    </citation>
    <scope>NUCLEOTIDE SEQUENCE</scope>
    <source>
        <strain evidence="2">MO-923</strain>
    </source>
</reference>
<keyword evidence="1" id="KW-0472">Membrane</keyword>
<proteinExistence type="predicted"/>